<dbReference type="Proteomes" id="UP001174909">
    <property type="component" value="Unassembled WGS sequence"/>
</dbReference>
<accession>A0AA35XAF9</accession>
<name>A0AA35XAF9_GEOBA</name>
<keyword evidence="2" id="KW-1185">Reference proteome</keyword>
<proteinExistence type="predicted"/>
<evidence type="ECO:0000313" key="2">
    <source>
        <dbReference type="Proteomes" id="UP001174909"/>
    </source>
</evidence>
<gene>
    <name evidence="1" type="ORF">GBAR_LOCUS24187</name>
</gene>
<evidence type="ECO:0000313" key="1">
    <source>
        <dbReference type="EMBL" id="CAI8043617.1"/>
    </source>
</evidence>
<dbReference type="AlphaFoldDB" id="A0AA35XAF9"/>
<protein>
    <submittedName>
        <fullName evidence="1">Uncharacterized protein</fullName>
    </submittedName>
</protein>
<comment type="caution">
    <text evidence="1">The sequence shown here is derived from an EMBL/GenBank/DDBJ whole genome shotgun (WGS) entry which is preliminary data.</text>
</comment>
<organism evidence="1 2">
    <name type="scientific">Geodia barretti</name>
    <name type="common">Barrett's horny sponge</name>
    <dbReference type="NCBI Taxonomy" id="519541"/>
    <lineage>
        <taxon>Eukaryota</taxon>
        <taxon>Metazoa</taxon>
        <taxon>Porifera</taxon>
        <taxon>Demospongiae</taxon>
        <taxon>Heteroscleromorpha</taxon>
        <taxon>Tetractinellida</taxon>
        <taxon>Astrophorina</taxon>
        <taxon>Geodiidae</taxon>
        <taxon>Geodia</taxon>
    </lineage>
</organism>
<sequence>MASAKCLVPVDTFRQKYASDSAGGSRAVFILGSLASLPSEDVVCRRSITLSDEDKNTFSKTLALPPDRWTDLDAILARYSQDKEVSFGPRVIYATGNDISCVSVLAKLREFLKSSTDKDGGI</sequence>
<reference evidence="1" key="1">
    <citation type="submission" date="2023-03" db="EMBL/GenBank/DDBJ databases">
        <authorList>
            <person name="Steffen K."/>
            <person name="Cardenas P."/>
        </authorList>
    </citation>
    <scope>NUCLEOTIDE SEQUENCE</scope>
</reference>
<dbReference type="EMBL" id="CASHTH010003340">
    <property type="protein sequence ID" value="CAI8043617.1"/>
    <property type="molecule type" value="Genomic_DNA"/>
</dbReference>